<dbReference type="STRING" id="252514.A3224_08030"/>
<evidence type="ECO:0000256" key="7">
    <source>
        <dbReference type="ARBA" id="ARBA00022764"/>
    </source>
</evidence>
<evidence type="ECO:0000256" key="6">
    <source>
        <dbReference type="ARBA" id="ARBA00022729"/>
    </source>
</evidence>
<dbReference type="Proteomes" id="UP000076077">
    <property type="component" value="Chromosome"/>
</dbReference>
<keyword evidence="11" id="KW-0449">Lipoprotein</keyword>
<keyword evidence="6 10" id="KW-0732">Signal</keyword>
<dbReference type="GeneID" id="76607994"/>
<dbReference type="NCBIfam" id="TIGR00547">
    <property type="entry name" value="lolA"/>
    <property type="match status" value="1"/>
</dbReference>
<evidence type="ECO:0000313" key="13">
    <source>
        <dbReference type="Proteomes" id="UP000076077"/>
    </source>
</evidence>
<dbReference type="OrthoDB" id="9787361at2"/>
<dbReference type="AlphaFoldDB" id="A0A143HLY5"/>
<evidence type="ECO:0000256" key="10">
    <source>
        <dbReference type="HAMAP-Rule" id="MF_00240"/>
    </source>
</evidence>
<dbReference type="SUPFAM" id="SSF89392">
    <property type="entry name" value="Prokaryotic lipoproteins and lipoprotein localization factors"/>
    <property type="match status" value="1"/>
</dbReference>
<reference evidence="12" key="3">
    <citation type="submission" date="2022-11" db="EMBL/GenBank/DDBJ databases">
        <title>Chitin-degrading and fungicidal potential of chitinolytic bacterial strains from marine environment of the Pacific Ocean regions.</title>
        <authorList>
            <person name="Pentekhina I."/>
            <person name="Nedashkovskaya O."/>
            <person name="Seitkalieva A."/>
            <person name="Podvolotskaya A."/>
            <person name="Tekutyeva L."/>
            <person name="Balabanova L."/>
        </authorList>
    </citation>
    <scope>NUCLEOTIDE SEQUENCE</scope>
    <source>
        <strain evidence="12">KMM 6838</strain>
    </source>
</reference>
<name>A0A143HLY5_MICTH</name>
<dbReference type="Pfam" id="PF03548">
    <property type="entry name" value="LolA"/>
    <property type="match status" value="1"/>
</dbReference>
<comment type="function">
    <text evidence="10">Participates in the translocation of lipoproteins from the inner membrane to the outer membrane. Only forms a complex with a lipoprotein if the residue after the N-terminal Cys is not an aspartate (The Asp acts as a targeting signal to indicate that the lipoprotein should stay in the inner membrane).</text>
</comment>
<comment type="subunit">
    <text evidence="3 10">Monomer.</text>
</comment>
<keyword evidence="5 10" id="KW-0813">Transport</keyword>
<dbReference type="Proteomes" id="UP001209730">
    <property type="component" value="Unassembled WGS sequence"/>
</dbReference>
<feature type="chain" id="PRO_5013972433" description="Outer-membrane lipoprotein carrier protein" evidence="10">
    <location>
        <begin position="24"/>
        <end position="203"/>
    </location>
</feature>
<feature type="signal peptide" evidence="10">
    <location>
        <begin position="1"/>
        <end position="23"/>
    </location>
</feature>
<sequence precursor="true">MKKFLRNSLLALGLVASTTWADATDELSRLLQPLAGLSGKFQQTLVDERGKVVQKSSGKFSVQRPGKLRWETGEPFSQLLVTNNKQLWLYDPDLEQVTIRPVDKRMKETPALLLGGKVEEIRSSFSVKAAKGAYQLTPKNGSAPFKSMEIRFGKNGLPSAMSVRDGMGQTTKIKFSGVQANPKLAASLFNFKPPKGTDIIRDE</sequence>
<dbReference type="HAMAP" id="MF_00240">
    <property type="entry name" value="LolA"/>
    <property type="match status" value="1"/>
</dbReference>
<evidence type="ECO:0000313" key="11">
    <source>
        <dbReference type="EMBL" id="AMX02541.1"/>
    </source>
</evidence>
<proteinExistence type="inferred from homology"/>
<accession>A0A143HLY5</accession>
<dbReference type="InterPro" id="IPR018323">
    <property type="entry name" value="OM_lipoprot_carrier_LolA_Pbac"/>
</dbReference>
<keyword evidence="9 10" id="KW-0143">Chaperone</keyword>
<evidence type="ECO:0000256" key="1">
    <source>
        <dbReference type="ARBA" id="ARBA00004418"/>
    </source>
</evidence>
<comment type="similarity">
    <text evidence="2 10">Belongs to the LolA family.</text>
</comment>
<evidence type="ECO:0000256" key="9">
    <source>
        <dbReference type="ARBA" id="ARBA00023186"/>
    </source>
</evidence>
<evidence type="ECO:0000256" key="2">
    <source>
        <dbReference type="ARBA" id="ARBA00007615"/>
    </source>
</evidence>
<evidence type="ECO:0000256" key="5">
    <source>
        <dbReference type="ARBA" id="ARBA00022448"/>
    </source>
</evidence>
<dbReference type="PANTHER" id="PTHR35869">
    <property type="entry name" value="OUTER-MEMBRANE LIPOPROTEIN CARRIER PROTEIN"/>
    <property type="match status" value="1"/>
</dbReference>
<reference evidence="13" key="2">
    <citation type="submission" date="2016-03" db="EMBL/GenBank/DDBJ databases">
        <authorList>
            <person name="Lee Y.-S."/>
            <person name="Choi Y.-L."/>
        </authorList>
    </citation>
    <scope>NUCLEOTIDE SEQUENCE [LARGE SCALE GENOMIC DNA]</scope>
    <source>
        <strain evidence="13">DAU221</strain>
    </source>
</reference>
<dbReference type="EMBL" id="JAPHQB010000002">
    <property type="protein sequence ID" value="MCX2800549.1"/>
    <property type="molecule type" value="Genomic_DNA"/>
</dbReference>
<dbReference type="GO" id="GO:0042953">
    <property type="term" value="P:lipoprotein transport"/>
    <property type="evidence" value="ECO:0007669"/>
    <property type="project" value="InterPro"/>
</dbReference>
<reference evidence="11" key="1">
    <citation type="submission" date="2016-03" db="EMBL/GenBank/DDBJ databases">
        <authorList>
            <person name="Ploux O."/>
        </authorList>
    </citation>
    <scope>NUCLEOTIDE SEQUENCE [LARGE SCALE GENOMIC DNA]</scope>
    <source>
        <strain evidence="11">DAU221</strain>
    </source>
</reference>
<evidence type="ECO:0000313" key="12">
    <source>
        <dbReference type="EMBL" id="MCX2800549.1"/>
    </source>
</evidence>
<gene>
    <name evidence="10 12" type="primary">lolA</name>
    <name evidence="11" type="ORF">A3224_08030</name>
    <name evidence="12" type="ORF">OQJ68_01975</name>
</gene>
<dbReference type="GO" id="GO:0030288">
    <property type="term" value="C:outer membrane-bounded periplasmic space"/>
    <property type="evidence" value="ECO:0007669"/>
    <property type="project" value="TreeGrafter"/>
</dbReference>
<evidence type="ECO:0000256" key="4">
    <source>
        <dbReference type="ARBA" id="ARBA00014035"/>
    </source>
</evidence>
<organism evidence="11 13">
    <name type="scientific">Microbulbifer thermotolerans</name>
    <dbReference type="NCBI Taxonomy" id="252514"/>
    <lineage>
        <taxon>Bacteria</taxon>
        <taxon>Pseudomonadati</taxon>
        <taxon>Pseudomonadota</taxon>
        <taxon>Gammaproteobacteria</taxon>
        <taxon>Cellvibrionales</taxon>
        <taxon>Microbulbiferaceae</taxon>
        <taxon>Microbulbifer</taxon>
    </lineage>
</organism>
<dbReference type="KEGG" id="mthd:A3224_08030"/>
<dbReference type="CDD" id="cd16325">
    <property type="entry name" value="LolA"/>
    <property type="match status" value="1"/>
</dbReference>
<comment type="subcellular location">
    <subcellularLocation>
        <location evidence="1 10">Periplasm</location>
    </subcellularLocation>
</comment>
<dbReference type="PANTHER" id="PTHR35869:SF1">
    <property type="entry name" value="OUTER-MEMBRANE LIPOPROTEIN CARRIER PROTEIN"/>
    <property type="match status" value="1"/>
</dbReference>
<dbReference type="GO" id="GO:0044874">
    <property type="term" value="P:lipoprotein localization to outer membrane"/>
    <property type="evidence" value="ECO:0007669"/>
    <property type="project" value="UniProtKB-UniRule"/>
</dbReference>
<dbReference type="InterPro" id="IPR029046">
    <property type="entry name" value="LolA/LolB/LppX"/>
</dbReference>
<dbReference type="InterPro" id="IPR004564">
    <property type="entry name" value="OM_lipoprot_carrier_LolA-like"/>
</dbReference>
<dbReference type="EMBL" id="CP014864">
    <property type="protein sequence ID" value="AMX02541.1"/>
    <property type="molecule type" value="Genomic_DNA"/>
</dbReference>
<keyword evidence="8 10" id="KW-0653">Protein transport</keyword>
<evidence type="ECO:0000256" key="8">
    <source>
        <dbReference type="ARBA" id="ARBA00022927"/>
    </source>
</evidence>
<keyword evidence="13" id="KW-1185">Reference proteome</keyword>
<keyword evidence="7 10" id="KW-0574">Periplasm</keyword>
<dbReference type="Gene3D" id="2.50.20.10">
    <property type="entry name" value="Lipoprotein localisation LolA/LolB/LppX"/>
    <property type="match status" value="1"/>
</dbReference>
<protein>
    <recommendedName>
        <fullName evidence="4 10">Outer-membrane lipoprotein carrier protein</fullName>
    </recommendedName>
</protein>
<evidence type="ECO:0000256" key="3">
    <source>
        <dbReference type="ARBA" id="ARBA00011245"/>
    </source>
</evidence>
<dbReference type="RefSeq" id="WP_067153261.1">
    <property type="nucleotide sequence ID" value="NZ_CP014864.1"/>
</dbReference>